<evidence type="ECO:0000256" key="1">
    <source>
        <dbReference type="SAM" id="SignalP"/>
    </source>
</evidence>
<evidence type="ECO:0000313" key="3">
    <source>
        <dbReference type="Proteomes" id="UP001178507"/>
    </source>
</evidence>
<reference evidence="2" key="1">
    <citation type="submission" date="2023-08" db="EMBL/GenBank/DDBJ databases">
        <authorList>
            <person name="Chen Y."/>
            <person name="Shah S."/>
            <person name="Dougan E. K."/>
            <person name="Thang M."/>
            <person name="Chan C."/>
        </authorList>
    </citation>
    <scope>NUCLEOTIDE SEQUENCE</scope>
</reference>
<name>A0AA36IWE7_9DINO</name>
<dbReference type="EMBL" id="CAUJNA010002757">
    <property type="protein sequence ID" value="CAJ1394126.1"/>
    <property type="molecule type" value="Genomic_DNA"/>
</dbReference>
<feature type="signal peptide" evidence="1">
    <location>
        <begin position="1"/>
        <end position="18"/>
    </location>
</feature>
<accession>A0AA36IWE7</accession>
<comment type="caution">
    <text evidence="2">The sequence shown here is derived from an EMBL/GenBank/DDBJ whole genome shotgun (WGS) entry which is preliminary data.</text>
</comment>
<keyword evidence="3" id="KW-1185">Reference proteome</keyword>
<sequence length="2093" mass="226695">MAARTWALALWAAAPISALNLFAEPLAIEASAEVPVAVSFTTGSHPLYGVPYQDDDSTRMMVSLGFEVLCQPAIELCEYFQLGLGGCAWLLEAPRLPPVARCVTQPGVLTLELAGTLESNTRYDLLVLGVSPPPKRILSFRLRILAPAAYVDVTQLPALEEETLQFVPELVTRLPDARIAGLRHLGTVPVPGDRAQFSFSVTADLGAGSEIRIFTSPFFQEGISSTEHCQGFNTVGFAQPLRGTCLVEALPEDRGANALLLRLDSGIASAVSSSAQFRVTLRRPRGRGSVGRWFAASRTATGVGFDKILGAGPFFLAPPLEVISDLQADSSFGARQSLQLTIFPNADILGSSAPPALRVVPPSLHRLSSCSVAAPRPDAQLTGPSLDDAYCELLFKENQNLYAHQSVAVTVEVTNPLHALPAEMWQVVFESSAGAVTALWEGWPVYPSLQQVFLSPLTLEVAQWNEIQIFFKPRSGTAAEARALVTAPEGFAFDLPCGLDVIAGFPDPGVTCANPLSSLGHNLFALQLPMSVGFLPEVFYAANLFPLRNPSPSFQGTLDDLQWRIDLLSLAGAVLETSRNIPMGPYLQGFRVYQRTVLDGLVQPSQRLPSARTTVVLSFRLTADITSHGTRLRMTAPYGYRWVIGGAPTAEAAESPVNLASIVYDPIYAPVSEPKNQLELSLVNPSILAGTDIKVTGEIWNAAVDPELHPDLRSANVWMLEIYEAGAGYLEYQYRYQGALIPGYELQAITAASISAWLPLFSAAPRPVMVTFRLGTSLAGGAGRGGSGGLELVAPQGFHFPQECRVDRISPLHLEIDGYNWLPPGALAECRGINETGLNSSEDISVASVQLALGAVLQKRLIYAIYLEVHMPDTFPVDNSWRLRTVRAEIGPTEEVEISGFRPAGRFLSATYHPGTQSTGEDLRSGAADNRVIFSFQASTSVPINGELRITAPYRFTFAKNCLHSVHAAAALLAQLEGADIYQDLPSLRSCLGLQNVARLVLSEPLDAAIRYSVRLGVANPVMPHPGEWPLAQDLWRFESFEPLGILDAAEVQAFFLWSFQRASLVPLVLGAGEQGSVSIEVSPSLTLPPKASLLITAPQGYVLPTPCEGFEPDTGQQVSLPETTACMRGFGGLNVIQLQLDDFSYLAAGVIFRFQLGVINPPEARDMEYWTIASTEQTELGETYLEQNPAVTGYPVHLRLASFGVVPSSSNAAKASTVRFEFSLPEELGVFQVVSSTEASFIVVDMPPFFTVPVVGENSTTPFTADFEAVNILRMKPCAAFARLAPEQSFPTQADACISEPGSNSFRLRLESKLDVGPNYVFSVQVFNPALTALRQQQITQANFWQLRLARHLDGLDSTLAGRSAAGAQLRPLLQECTVEADPPLPTNFVTTVRISFRPVTPLASANGDRLVLHPPASVVPSVEGCSLTVDALPVALACEVAGSEMVLRLQGTAVVPGDSRVQVEIEANTGPLPLSGSDASNSWDVMTQGVSGTWDEAPRVPGFTIFPQLLDAVVIPKDVSSMSFVNHADFAFRSPVAVPPGCSLRISAPESFRLYARTFAAGTGLPVEAPAQQVAEGEVQVALGTLQLQLASFKLTIGNPAVSPPVNRWTLELRTLQNATLALDRGIEGFAVRSSFNFSVLDSEVDEPLAENYVHLAVAVAETLYADSFGQSRQCTSQDKLCVYATWLEVLAPEGFAFQATCGYWALARPGGRFRGLPPGSLCVADTQKPNIARVRLSLSLSAFTIYEFTLQVRNALSVPLDNFWELNAVQDGIARERDQVEGFPLRQMRTVRVTPVTTLAGAVDNSVTALLRTTRPVPPGAMVTVVAPLGFIFDTSEVSSSFQRDQAPVILQDLLTAQLPSGAAIRFHVSQQDYVAPNTFFYVSARIRNPAATPASNYWYFYVQTQFMEHIDLRKFLPGFVISYRMPFFQVYPNSLPWNLGTANDISLLFVTSYTIFSQVSQGAGWQLLLVAPQGFTVTTKGSFSEACSGFQRWGGKESYDQLPDVDNLLTCRVANARTAVLDVPPTWVNETRYSFRLNVTVADRQDDVALQQPWTLTVLSGGQILHVGESPSPLLGVYYEARWFWAPGS</sequence>
<dbReference type="Proteomes" id="UP001178507">
    <property type="component" value="Unassembled WGS sequence"/>
</dbReference>
<proteinExistence type="predicted"/>
<keyword evidence="1" id="KW-0732">Signal</keyword>
<feature type="chain" id="PRO_5041368681" evidence="1">
    <location>
        <begin position="19"/>
        <end position="2093"/>
    </location>
</feature>
<protein>
    <submittedName>
        <fullName evidence="2">Uncharacterized protein</fullName>
    </submittedName>
</protein>
<gene>
    <name evidence="2" type="ORF">EVOR1521_LOCUS18857</name>
</gene>
<organism evidence="2 3">
    <name type="scientific">Effrenium voratum</name>
    <dbReference type="NCBI Taxonomy" id="2562239"/>
    <lineage>
        <taxon>Eukaryota</taxon>
        <taxon>Sar</taxon>
        <taxon>Alveolata</taxon>
        <taxon>Dinophyceae</taxon>
        <taxon>Suessiales</taxon>
        <taxon>Symbiodiniaceae</taxon>
        <taxon>Effrenium</taxon>
    </lineage>
</organism>
<evidence type="ECO:0000313" key="2">
    <source>
        <dbReference type="EMBL" id="CAJ1394126.1"/>
    </source>
</evidence>